<dbReference type="CDD" id="cd05774">
    <property type="entry name" value="IgV_CEACAM_D1"/>
    <property type="match status" value="1"/>
</dbReference>
<dbReference type="AlphaFoldDB" id="A0A6J3FHC8"/>
<feature type="domain" description="Ig-like" evidence="8">
    <location>
        <begin position="240"/>
        <end position="318"/>
    </location>
</feature>
<feature type="domain" description="Ig-like" evidence="8">
    <location>
        <begin position="145"/>
        <end position="230"/>
    </location>
</feature>
<keyword evidence="3" id="KW-1015">Disulfide bond</keyword>
<name>A0A6J3FHC8_SAPAP</name>
<feature type="signal peptide" evidence="7">
    <location>
        <begin position="1"/>
        <end position="34"/>
    </location>
</feature>
<proteinExistence type="inferred from homology"/>
<dbReference type="InterPro" id="IPR007110">
    <property type="entry name" value="Ig-like_dom"/>
</dbReference>
<comment type="similarity">
    <text evidence="6">Belongs to the immunoglobulin superfamily. CEA family.</text>
</comment>
<evidence type="ECO:0000256" key="1">
    <source>
        <dbReference type="ARBA" id="ARBA00022729"/>
    </source>
</evidence>
<protein>
    <submittedName>
        <fullName evidence="10 11">Carcinoembryonic antigen-related cell adhesion molecule 5-like isoform X1</fullName>
    </submittedName>
</protein>
<dbReference type="RefSeq" id="XP_032105158.1">
    <property type="nucleotide sequence ID" value="XM_032249267.1"/>
</dbReference>
<feature type="domain" description="Ig-like" evidence="8">
    <location>
        <begin position="501"/>
        <end position="588"/>
    </location>
</feature>
<dbReference type="InterPro" id="IPR036179">
    <property type="entry name" value="Ig-like_dom_sf"/>
</dbReference>
<dbReference type="GO" id="GO:1990782">
    <property type="term" value="F:protein tyrosine kinase binding"/>
    <property type="evidence" value="ECO:0007669"/>
    <property type="project" value="TreeGrafter"/>
</dbReference>
<dbReference type="SUPFAM" id="SSF48726">
    <property type="entry name" value="Immunoglobulin"/>
    <property type="match status" value="6"/>
</dbReference>
<dbReference type="InterPro" id="IPR013106">
    <property type="entry name" value="Ig_V-set"/>
</dbReference>
<dbReference type="SMART" id="SM00409">
    <property type="entry name" value="IG"/>
    <property type="match status" value="7"/>
</dbReference>
<dbReference type="GO" id="GO:0005886">
    <property type="term" value="C:plasma membrane"/>
    <property type="evidence" value="ECO:0007669"/>
    <property type="project" value="TreeGrafter"/>
</dbReference>
<keyword evidence="1 7" id="KW-0732">Signal</keyword>
<dbReference type="GeneID" id="116530843"/>
<evidence type="ECO:0000313" key="10">
    <source>
        <dbReference type="RefSeq" id="XP_032105157.1"/>
    </source>
</evidence>
<dbReference type="CDD" id="cd05740">
    <property type="entry name" value="IgI_hCEACAM_2_4_6_like"/>
    <property type="match status" value="3"/>
</dbReference>
<dbReference type="PANTHER" id="PTHR44427">
    <property type="entry name" value="CARCINOEMBRYONIC ANTIGEN-RELATED CELL ADHESION MOLECULE 19"/>
    <property type="match status" value="1"/>
</dbReference>
<evidence type="ECO:0000256" key="4">
    <source>
        <dbReference type="ARBA" id="ARBA00023180"/>
    </source>
</evidence>
<organism evidence="9 12">
    <name type="scientific">Sapajus apella</name>
    <name type="common">Brown-capped capuchin</name>
    <name type="synonym">Cebus apella</name>
    <dbReference type="NCBI Taxonomy" id="9515"/>
    <lineage>
        <taxon>Eukaryota</taxon>
        <taxon>Metazoa</taxon>
        <taxon>Chordata</taxon>
        <taxon>Craniata</taxon>
        <taxon>Vertebrata</taxon>
        <taxon>Euteleostomi</taxon>
        <taxon>Mammalia</taxon>
        <taxon>Eutheria</taxon>
        <taxon>Euarchontoglires</taxon>
        <taxon>Primates</taxon>
        <taxon>Haplorrhini</taxon>
        <taxon>Platyrrhini</taxon>
        <taxon>Cebidae</taxon>
        <taxon>Cebinae</taxon>
        <taxon>Sapajus</taxon>
    </lineage>
</organism>
<dbReference type="Proteomes" id="UP000504640">
    <property type="component" value="Unplaced"/>
</dbReference>
<dbReference type="InterPro" id="IPR003599">
    <property type="entry name" value="Ig_sub"/>
</dbReference>
<dbReference type="RefSeq" id="XP_032105157.1">
    <property type="nucleotide sequence ID" value="XM_032249266.1"/>
</dbReference>
<keyword evidence="2" id="KW-0677">Repeat</keyword>
<keyword evidence="5" id="KW-0393">Immunoglobulin domain</keyword>
<evidence type="ECO:0000256" key="3">
    <source>
        <dbReference type="ARBA" id="ARBA00023157"/>
    </source>
</evidence>
<feature type="domain" description="Ig-like" evidence="8">
    <location>
        <begin position="415"/>
        <end position="495"/>
    </location>
</feature>
<gene>
    <name evidence="10 11 12" type="primary">LOC116530843</name>
</gene>
<keyword evidence="9" id="KW-1185">Reference proteome</keyword>
<evidence type="ECO:0000256" key="6">
    <source>
        <dbReference type="ARBA" id="ARBA00038222"/>
    </source>
</evidence>
<dbReference type="Pfam" id="PF07686">
    <property type="entry name" value="V-set"/>
    <property type="match status" value="1"/>
</dbReference>
<dbReference type="GO" id="GO:0002682">
    <property type="term" value="P:regulation of immune system process"/>
    <property type="evidence" value="ECO:0007669"/>
    <property type="project" value="TreeGrafter"/>
</dbReference>
<dbReference type="RefSeq" id="XP_032105159.1">
    <property type="nucleotide sequence ID" value="XM_032249268.1"/>
</dbReference>
<dbReference type="GO" id="GO:0007165">
    <property type="term" value="P:signal transduction"/>
    <property type="evidence" value="ECO:0007669"/>
    <property type="project" value="TreeGrafter"/>
</dbReference>
<dbReference type="Pfam" id="PF13927">
    <property type="entry name" value="Ig_3"/>
    <property type="match status" value="3"/>
</dbReference>
<dbReference type="Gene3D" id="2.60.40.10">
    <property type="entry name" value="Immunoglobulins"/>
    <property type="match status" value="7"/>
</dbReference>
<feature type="domain" description="Ig-like" evidence="8">
    <location>
        <begin position="593"/>
        <end position="675"/>
    </location>
</feature>
<feature type="chain" id="PRO_5044643331" evidence="7">
    <location>
        <begin position="35"/>
        <end position="705"/>
    </location>
</feature>
<dbReference type="SMART" id="SM00408">
    <property type="entry name" value="IGc2"/>
    <property type="match status" value="6"/>
</dbReference>
<dbReference type="InterPro" id="IPR050831">
    <property type="entry name" value="CEA_cell_adhesion"/>
</dbReference>
<dbReference type="PROSITE" id="PS50835">
    <property type="entry name" value="IG_LIKE"/>
    <property type="match status" value="6"/>
</dbReference>
<evidence type="ECO:0000256" key="7">
    <source>
        <dbReference type="SAM" id="SignalP"/>
    </source>
</evidence>
<evidence type="ECO:0000259" key="8">
    <source>
        <dbReference type="PROSITE" id="PS50835"/>
    </source>
</evidence>
<dbReference type="CDD" id="cd20948">
    <property type="entry name" value="IgC2_CEACAM5-like"/>
    <property type="match status" value="3"/>
</dbReference>
<accession>A0A6J3FHC8</accession>
<dbReference type="InterPro" id="IPR013783">
    <property type="entry name" value="Ig-like_fold"/>
</dbReference>
<dbReference type="FunFam" id="2.60.40.10:FF:000244">
    <property type="entry name" value="carcinoembryonic antigen-related cell adhesion molecule 16"/>
    <property type="match status" value="3"/>
</dbReference>
<evidence type="ECO:0000256" key="5">
    <source>
        <dbReference type="ARBA" id="ARBA00023319"/>
    </source>
</evidence>
<dbReference type="GO" id="GO:0009986">
    <property type="term" value="C:cell surface"/>
    <property type="evidence" value="ECO:0007669"/>
    <property type="project" value="TreeGrafter"/>
</dbReference>
<keyword evidence="4" id="KW-0325">Glycoprotein</keyword>
<evidence type="ECO:0000313" key="11">
    <source>
        <dbReference type="RefSeq" id="XP_032105158.1"/>
    </source>
</evidence>
<reference evidence="10 11" key="1">
    <citation type="submission" date="2025-04" db="UniProtKB">
        <authorList>
            <consortium name="RefSeq"/>
        </authorList>
    </citation>
    <scope>IDENTIFICATION</scope>
    <source>
        <tissue evidence="10 11">Blood</tissue>
    </source>
</reference>
<dbReference type="Pfam" id="PF13895">
    <property type="entry name" value="Ig_2"/>
    <property type="match status" value="3"/>
</dbReference>
<dbReference type="InterPro" id="IPR003598">
    <property type="entry name" value="Ig_sub2"/>
</dbReference>
<evidence type="ECO:0000313" key="9">
    <source>
        <dbReference type="Proteomes" id="UP000504640"/>
    </source>
</evidence>
<evidence type="ECO:0000313" key="12">
    <source>
        <dbReference type="RefSeq" id="XP_032105159.1"/>
    </source>
</evidence>
<sequence>MRLPSAPSHRWRIPWQRLLLIASLLTFWNPPTSAQLTIESVPSNAAEGKEVLLLTHNLPQNIAGFNWYKGQSVDGNRRIIGYVIATQLTTPGPAYSGRETIYPNASLLIQNVTLNDTGFYALQVIKADLVNEEAAGQFRVYPELPKPYINSNNSDPVENRDVVALTCEPETQDTTYLWWVNGQSLPVSPGLQLSSDNRTFTLFNITRNDTGPYECETQNPVSAHRSDPVTPNVLYGPDAPTISPLDTSYRSGENLNLSCHAASNPPAEYSWLVNGTSLQINTQELLIRNITVDHSGSYMCYVQNSATGLNRTTVKIITVSELPKPYITSNNSSPLEDEDAVALTCEPETQNSTYLWWVNGQRLPVSPRLQLSSDNRTLTLLRVTRNDAGPYECGIQNQLSVDRSDPVTLNVLYGPDTPIISPSYSHYHPGVNLNLSCHAASNPPAQYAWLIDGSLQHNTGELFVSNITEKNSGLYTCHANNLATGRNRTTVKTITVSAELPKPYINSNNSNPVENKDVVALTCEPETQNSTYLWWVNGQSLLVSPRLQLSSDNRTLTLLSITRNDKGPYECEIQNPVSVNRSDPVTLDVFYGPDTPIISPPDSSYRLGANLNLSCHSASNPPPKYSWYINGTSQSNTQVLFIPQITSSHNGVYACFVSNSATGRYNSTVKKITVSVPDNSIVSAGTTVSIMTGVLAAVALTAALV</sequence>
<dbReference type="FunFam" id="2.60.40.10:FF:000517">
    <property type="entry name" value="Carcinoembryonic antigen-related cell adhesion molecule 1"/>
    <property type="match status" value="2"/>
</dbReference>
<dbReference type="FunFam" id="2.60.40.10:FF:000340">
    <property type="entry name" value="Carcinoembryonic antigen-related cell adhesion molecule 1"/>
    <property type="match status" value="1"/>
</dbReference>
<evidence type="ECO:0000256" key="2">
    <source>
        <dbReference type="ARBA" id="ARBA00022737"/>
    </source>
</evidence>
<feature type="domain" description="Ig-like" evidence="8">
    <location>
        <begin position="323"/>
        <end position="410"/>
    </location>
</feature>
<dbReference type="PANTHER" id="PTHR44427:SF20">
    <property type="entry name" value="CEA CELL ADHESION MOLECULE 8"/>
    <property type="match status" value="1"/>
</dbReference>